<dbReference type="AlphaFoldDB" id="A0A9X3X0N2"/>
<protein>
    <submittedName>
        <fullName evidence="2">Uncharacterized protein</fullName>
    </submittedName>
</protein>
<accession>A0A9X3X0N2</accession>
<evidence type="ECO:0000313" key="2">
    <source>
        <dbReference type="EMBL" id="MDC3981584.1"/>
    </source>
</evidence>
<name>A0A9X3X0N2_9BACT</name>
<dbReference type="Proteomes" id="UP001151081">
    <property type="component" value="Unassembled WGS sequence"/>
</dbReference>
<feature type="region of interest" description="Disordered" evidence="1">
    <location>
        <begin position="234"/>
        <end position="256"/>
    </location>
</feature>
<evidence type="ECO:0000313" key="3">
    <source>
        <dbReference type="Proteomes" id="UP001151081"/>
    </source>
</evidence>
<keyword evidence="3" id="KW-1185">Reference proteome</keyword>
<evidence type="ECO:0000256" key="1">
    <source>
        <dbReference type="SAM" id="MobiDB-lite"/>
    </source>
</evidence>
<sequence>MAVLLGDEAQRASWPESFLSRLREWGIRLVPLAEGRFMLSTFSNSTYGAVEFLGPEAGGARFSGEIWATMPSPCPFLDDLAILGFVAWEEWESDPAARQEWLIPLVKEGKGFIAEPGTGRYRSAVIELRASATGLLSKYGFEDGDIFLTRDENGRKGYRGALCRDMERTLAAHGLHTYVGGPEVTCHNLCRSYHGFFLDAARTIPLEDEDEIYRRLSDITVQFWGYDFTIEDDPMFKDDDEDEEARSTPLPETVEG</sequence>
<organism evidence="2 3">
    <name type="scientific">Polyangium jinanense</name>
    <dbReference type="NCBI Taxonomy" id="2829994"/>
    <lineage>
        <taxon>Bacteria</taxon>
        <taxon>Pseudomonadati</taxon>
        <taxon>Myxococcota</taxon>
        <taxon>Polyangia</taxon>
        <taxon>Polyangiales</taxon>
        <taxon>Polyangiaceae</taxon>
        <taxon>Polyangium</taxon>
    </lineage>
</organism>
<dbReference type="RefSeq" id="WP_272420253.1">
    <property type="nucleotide sequence ID" value="NZ_JAGTJJ010000005.1"/>
</dbReference>
<gene>
    <name evidence="2" type="ORF">KEG57_13810</name>
</gene>
<proteinExistence type="predicted"/>
<feature type="compositionally biased region" description="Acidic residues" evidence="1">
    <location>
        <begin position="234"/>
        <end position="244"/>
    </location>
</feature>
<comment type="caution">
    <text evidence="2">The sequence shown here is derived from an EMBL/GenBank/DDBJ whole genome shotgun (WGS) entry which is preliminary data.</text>
</comment>
<dbReference type="EMBL" id="JAGTJJ010000005">
    <property type="protein sequence ID" value="MDC3981584.1"/>
    <property type="molecule type" value="Genomic_DNA"/>
</dbReference>
<reference evidence="2 3" key="1">
    <citation type="submission" date="2021-04" db="EMBL/GenBank/DDBJ databases">
        <title>Genome analysis of Polyangium sp.</title>
        <authorList>
            <person name="Li Y."/>
            <person name="Wang J."/>
        </authorList>
    </citation>
    <scope>NUCLEOTIDE SEQUENCE [LARGE SCALE GENOMIC DNA]</scope>
    <source>
        <strain evidence="2 3">SDU14</strain>
    </source>
</reference>